<dbReference type="RefSeq" id="WP_184203351.1">
    <property type="nucleotide sequence ID" value="NZ_JACHGW010000006.1"/>
</dbReference>
<dbReference type="InterPro" id="IPR024079">
    <property type="entry name" value="MetalloPept_cat_dom_sf"/>
</dbReference>
<accession>A0A7W9W9F9</accession>
<organism evidence="1 2">
    <name type="scientific">Armatimonas rosea</name>
    <dbReference type="NCBI Taxonomy" id="685828"/>
    <lineage>
        <taxon>Bacteria</taxon>
        <taxon>Bacillati</taxon>
        <taxon>Armatimonadota</taxon>
        <taxon>Armatimonadia</taxon>
        <taxon>Armatimonadales</taxon>
        <taxon>Armatimonadaceae</taxon>
        <taxon>Armatimonas</taxon>
    </lineage>
</organism>
<proteinExistence type="predicted"/>
<dbReference type="SUPFAM" id="SSF55486">
    <property type="entry name" value="Metalloproteases ('zincins'), catalytic domain"/>
    <property type="match status" value="1"/>
</dbReference>
<dbReference type="EMBL" id="JACHGW010000006">
    <property type="protein sequence ID" value="MBB6053251.1"/>
    <property type="molecule type" value="Genomic_DNA"/>
</dbReference>
<dbReference type="Gene3D" id="3.40.390.10">
    <property type="entry name" value="Collagenase (Catalytic Domain)"/>
    <property type="match status" value="1"/>
</dbReference>
<protein>
    <submittedName>
        <fullName evidence="1">Uncharacterized protein</fullName>
    </submittedName>
</protein>
<dbReference type="Proteomes" id="UP000520814">
    <property type="component" value="Unassembled WGS sequence"/>
</dbReference>
<evidence type="ECO:0000313" key="2">
    <source>
        <dbReference type="Proteomes" id="UP000520814"/>
    </source>
</evidence>
<dbReference type="AlphaFoldDB" id="A0A7W9W9F9"/>
<reference evidence="1 2" key="1">
    <citation type="submission" date="2020-08" db="EMBL/GenBank/DDBJ databases">
        <title>Genomic Encyclopedia of Type Strains, Phase IV (KMG-IV): sequencing the most valuable type-strain genomes for metagenomic binning, comparative biology and taxonomic classification.</title>
        <authorList>
            <person name="Goeker M."/>
        </authorList>
    </citation>
    <scope>NUCLEOTIDE SEQUENCE [LARGE SCALE GENOMIC DNA]</scope>
    <source>
        <strain evidence="1 2">DSM 23562</strain>
    </source>
</reference>
<name>A0A7W9W9F9_ARMRO</name>
<sequence>MRQAPPRVTAPPESFFLGFRPDDQEPARRFYRKHVDLKGLHIAAAAVVDDAALVRTHFLVSHLLAGRADVLETMARVGTRLIVIGKDQVYTDMPEYRNAPNPAYLNERVRGTGGLDVTSFGEENLLNLPLDRYDDESIAVHEFCHTVDAALAKLDPGWRARLRQTFQGALDKGLWKNTYAASNPGEYWGEIAQSYFDCNRVNNWNHGPIGTREQLEKYDPDGFALVRETFRLTGGDDWRYTPVRRQPSVIAPPAKLGFRPEFTKFTLAREFPVVGVAKTRDSALLKANDTIRKLFAYRHDILKALIQAGISLAVLPKGYTRTAPDPRQLAISQEQLSDLVGLFARALYTTTATRPVDPEFEARRDKQQYELRVKRLDITFDNRLKALYGDQRLERWVSGVEAYFDTKKRGSREALKATDPALFALVLETFAYADHPDWRFS</sequence>
<keyword evidence="2" id="KW-1185">Reference proteome</keyword>
<dbReference type="GO" id="GO:0008237">
    <property type="term" value="F:metallopeptidase activity"/>
    <property type="evidence" value="ECO:0007669"/>
    <property type="project" value="InterPro"/>
</dbReference>
<comment type="caution">
    <text evidence="1">The sequence shown here is derived from an EMBL/GenBank/DDBJ whole genome shotgun (WGS) entry which is preliminary data.</text>
</comment>
<evidence type="ECO:0000313" key="1">
    <source>
        <dbReference type="EMBL" id="MBB6053251.1"/>
    </source>
</evidence>
<gene>
    <name evidence="1" type="ORF">HNQ39_005085</name>
</gene>